<keyword evidence="3" id="KW-1185">Reference proteome</keyword>
<dbReference type="GeneTree" id="ENSGT00390000010265"/>
<dbReference type="AlphaFoldDB" id="A0A8C4QIM9"/>
<proteinExistence type="inferred from homology"/>
<dbReference type="PANTHER" id="PTHR11215:SF1">
    <property type="entry name" value="MYG1 EXONUCLEASE"/>
    <property type="match status" value="1"/>
</dbReference>
<name>A0A8C4QIM9_EPTBU</name>
<reference evidence="2" key="1">
    <citation type="submission" date="2025-08" db="UniProtKB">
        <authorList>
            <consortium name="Ensembl"/>
        </authorList>
    </citation>
    <scope>IDENTIFICATION</scope>
</reference>
<evidence type="ECO:0000313" key="3">
    <source>
        <dbReference type="Proteomes" id="UP000694388"/>
    </source>
</evidence>
<comment type="similarity">
    <text evidence="1">Belongs to the MYG1 family.</text>
</comment>
<evidence type="ECO:0000313" key="2">
    <source>
        <dbReference type="Ensembl" id="ENSEBUP00000016058.1"/>
    </source>
</evidence>
<protein>
    <submittedName>
        <fullName evidence="2">Chromosome 12 open reading frame 10</fullName>
    </submittedName>
</protein>
<dbReference type="Pfam" id="PF03690">
    <property type="entry name" value="MYG1_exonuc"/>
    <property type="match status" value="1"/>
</dbReference>
<accession>A0A8C4QIM9</accession>
<dbReference type="InterPro" id="IPR003226">
    <property type="entry name" value="MYG1_exonuclease"/>
</dbReference>
<dbReference type="PANTHER" id="PTHR11215">
    <property type="entry name" value="METAL DEPENDENT HYDROLASE - RELATED"/>
    <property type="match status" value="1"/>
</dbReference>
<reference evidence="2" key="2">
    <citation type="submission" date="2025-09" db="UniProtKB">
        <authorList>
            <consortium name="Ensembl"/>
        </authorList>
    </citation>
    <scope>IDENTIFICATION</scope>
</reference>
<dbReference type="GO" id="GO:0005737">
    <property type="term" value="C:cytoplasm"/>
    <property type="evidence" value="ECO:0007669"/>
    <property type="project" value="TreeGrafter"/>
</dbReference>
<sequence length="202" mass="22858">MNTRGVWHLMAMSRVCIGTHSGTFHCDELLACSLLRCLPRYRDAEIVRTRDPELLAACDVVVDVGAEYDPSRHRYDHHQRDFSESMNSLWPSKPWKTKLSSAGLIFLHFGEQVLASILEVSPKDLRLPTLFNKVTSITLAFSHGFLKRKMVLSNCGSGVPPSPRPPPTCLKTANDGRPVDAVRNQRKWRQLTEIPEYFNGNL</sequence>
<dbReference type="Ensembl" id="ENSEBUT00000016635.1">
    <property type="protein sequence ID" value="ENSEBUP00000016058.1"/>
    <property type="gene ID" value="ENSEBUG00000010099.1"/>
</dbReference>
<dbReference type="GO" id="GO:0005634">
    <property type="term" value="C:nucleus"/>
    <property type="evidence" value="ECO:0007669"/>
    <property type="project" value="TreeGrafter"/>
</dbReference>
<evidence type="ECO:0000256" key="1">
    <source>
        <dbReference type="ARBA" id="ARBA00010105"/>
    </source>
</evidence>
<dbReference type="Proteomes" id="UP000694388">
    <property type="component" value="Unplaced"/>
</dbReference>
<organism evidence="2 3">
    <name type="scientific">Eptatretus burgeri</name>
    <name type="common">Inshore hagfish</name>
    <dbReference type="NCBI Taxonomy" id="7764"/>
    <lineage>
        <taxon>Eukaryota</taxon>
        <taxon>Metazoa</taxon>
        <taxon>Chordata</taxon>
        <taxon>Craniata</taxon>
        <taxon>Vertebrata</taxon>
        <taxon>Cyclostomata</taxon>
        <taxon>Myxini</taxon>
        <taxon>Myxiniformes</taxon>
        <taxon>Myxinidae</taxon>
        <taxon>Eptatretinae</taxon>
        <taxon>Eptatretus</taxon>
    </lineage>
</organism>